<dbReference type="EMBL" id="JBHTKB010000001">
    <property type="protein sequence ID" value="MFD0913126.1"/>
    <property type="molecule type" value="Genomic_DNA"/>
</dbReference>
<comment type="caution">
    <text evidence="1">The sequence shown here is derived from an EMBL/GenBank/DDBJ whole genome shotgun (WGS) entry which is preliminary data.</text>
</comment>
<name>A0ABW3F3Y6_9PROT</name>
<proteinExistence type="predicted"/>
<dbReference type="Pfam" id="PF07027">
    <property type="entry name" value="DUF1318"/>
    <property type="match status" value="1"/>
</dbReference>
<organism evidence="1 2">
    <name type="scientific">Methylophilus luteus</name>
    <dbReference type="NCBI Taxonomy" id="640108"/>
    <lineage>
        <taxon>Bacteria</taxon>
        <taxon>Pseudomonadati</taxon>
        <taxon>Pseudomonadota</taxon>
        <taxon>Betaproteobacteria</taxon>
        <taxon>Nitrosomonadales</taxon>
        <taxon>Methylophilaceae</taxon>
        <taxon>Methylophilus</taxon>
    </lineage>
</organism>
<sequence length="161" mass="17656">MNTISKTSLPCLLQLQLFSRDGYHIFKQLLLSVLLLGVLTTQAQAAADLDVNTPAVAAVKASMQNRHQLLAPYYQSGAVGLTADGFVAVKDAGLVPLSQRSALAALVKEENADRSRLYQGIAAANGHPEWEGEIQRTFAQRWIDRAQPGWSVQRDGQWQKK</sequence>
<dbReference type="Proteomes" id="UP001597128">
    <property type="component" value="Unassembled WGS sequence"/>
</dbReference>
<gene>
    <name evidence="1" type="ORF">ACFQ1Z_06165</name>
</gene>
<dbReference type="RefSeq" id="WP_379056387.1">
    <property type="nucleotide sequence ID" value="NZ_JBHTKB010000001.1"/>
</dbReference>
<dbReference type="InterPro" id="IPR008309">
    <property type="entry name" value="YdbL"/>
</dbReference>
<reference evidence="2" key="1">
    <citation type="journal article" date="2019" name="Int. J. Syst. Evol. Microbiol.">
        <title>The Global Catalogue of Microorganisms (GCM) 10K type strain sequencing project: providing services to taxonomists for standard genome sequencing and annotation.</title>
        <authorList>
            <consortium name="The Broad Institute Genomics Platform"/>
            <consortium name="The Broad Institute Genome Sequencing Center for Infectious Disease"/>
            <person name="Wu L."/>
            <person name="Ma J."/>
        </authorList>
    </citation>
    <scope>NUCLEOTIDE SEQUENCE [LARGE SCALE GENOMIC DNA]</scope>
    <source>
        <strain evidence="2">CCUG 58412</strain>
    </source>
</reference>
<evidence type="ECO:0000313" key="2">
    <source>
        <dbReference type="Proteomes" id="UP001597128"/>
    </source>
</evidence>
<keyword evidence="2" id="KW-1185">Reference proteome</keyword>
<evidence type="ECO:0000313" key="1">
    <source>
        <dbReference type="EMBL" id="MFD0913126.1"/>
    </source>
</evidence>
<protein>
    <submittedName>
        <fullName evidence="1">YdbL family protein</fullName>
    </submittedName>
</protein>
<accession>A0ABW3F3Y6</accession>